<evidence type="ECO:0000313" key="7">
    <source>
        <dbReference type="Proteomes" id="UP000516437"/>
    </source>
</evidence>
<keyword evidence="4" id="KW-0472">Membrane</keyword>
<keyword evidence="2" id="KW-0611">Plant defense</keyword>
<dbReference type="Gene3D" id="1.10.8.430">
    <property type="entry name" value="Helical domain of apoptotic protease-activating factors"/>
    <property type="match status" value="1"/>
</dbReference>
<evidence type="ECO:0000259" key="5">
    <source>
        <dbReference type="SMART" id="SM00382"/>
    </source>
</evidence>
<dbReference type="PRINTS" id="PR00364">
    <property type="entry name" value="DISEASERSIST"/>
</dbReference>
<dbReference type="EMBL" id="RXIC02000026">
    <property type="protein sequence ID" value="KAB1202391.1"/>
    <property type="molecule type" value="Genomic_DNA"/>
</dbReference>
<dbReference type="InterPro" id="IPR042197">
    <property type="entry name" value="Apaf_helical"/>
</dbReference>
<keyword evidence="4" id="KW-0812">Transmembrane</keyword>
<proteinExistence type="predicted"/>
<organism evidence="6 7">
    <name type="scientific">Morella rubra</name>
    <name type="common">Chinese bayberry</name>
    <dbReference type="NCBI Taxonomy" id="262757"/>
    <lineage>
        <taxon>Eukaryota</taxon>
        <taxon>Viridiplantae</taxon>
        <taxon>Streptophyta</taxon>
        <taxon>Embryophyta</taxon>
        <taxon>Tracheophyta</taxon>
        <taxon>Spermatophyta</taxon>
        <taxon>Magnoliopsida</taxon>
        <taxon>eudicotyledons</taxon>
        <taxon>Gunneridae</taxon>
        <taxon>Pentapetalae</taxon>
        <taxon>rosids</taxon>
        <taxon>fabids</taxon>
        <taxon>Fagales</taxon>
        <taxon>Myricaceae</taxon>
        <taxon>Morella</taxon>
    </lineage>
</organism>
<dbReference type="Gene3D" id="3.40.50.300">
    <property type="entry name" value="P-loop containing nucleotide triphosphate hydrolases"/>
    <property type="match status" value="1"/>
</dbReference>
<name>A0A6A1UQ43_9ROSI</name>
<dbReference type="OrthoDB" id="1898799at2759"/>
<feature type="domain" description="AAA+ ATPase" evidence="5">
    <location>
        <begin position="251"/>
        <end position="394"/>
    </location>
</feature>
<evidence type="ECO:0000256" key="2">
    <source>
        <dbReference type="ARBA" id="ARBA00022821"/>
    </source>
</evidence>
<evidence type="ECO:0000256" key="3">
    <source>
        <dbReference type="ARBA" id="ARBA00022840"/>
    </source>
</evidence>
<feature type="transmembrane region" description="Helical" evidence="4">
    <location>
        <begin position="14"/>
        <end position="36"/>
    </location>
</feature>
<dbReference type="PANTHER" id="PTHR33463:SF215">
    <property type="entry name" value="NB-ARC DOMAIN DISEASE RESISTANCE PROTEIN"/>
    <property type="match status" value="1"/>
</dbReference>
<accession>A0A6A1UQ43</accession>
<protein>
    <recommendedName>
        <fullName evidence="5">AAA+ ATPase domain-containing protein</fullName>
    </recommendedName>
</protein>
<dbReference type="PANTHER" id="PTHR33463">
    <property type="entry name" value="NB-ARC DOMAIN-CONTAINING PROTEIN-RELATED"/>
    <property type="match status" value="1"/>
</dbReference>
<evidence type="ECO:0000313" key="6">
    <source>
        <dbReference type="EMBL" id="KAB1202391.1"/>
    </source>
</evidence>
<dbReference type="Proteomes" id="UP000516437">
    <property type="component" value="Chromosome 8"/>
</dbReference>
<sequence length="754" mass="85258">MAHSVANLMGDPYFILYGFCNLSSIFPIVLNCDWLYKPRRLGPLVKDRTYIRERQEALHLIKKTTIAKKERRTKIEERMEIQVVRIATKIAGYAVASVGEWLCYSFPYNDNIENMKNEGEQLHSVKNRVQHSVEAAIRNVEEIEDDVNLWLTKADVITGKFKKVLEGDEEAQRRCLYGACVNLKLRHQLSHKAKKIAQEIGGLLESGRLIKKVSCRPAPQVIMTTTNPDFVTLESRVSTTQGLIDALGDININMIGVWGMAGVGKTTLVREVARQAREGKLFDEVAIVVVAQRPDLKEIQQEIAEILGLNLLEESVSVRASLLRQRLKQDKSKKLLVLDDIWDTLDLENVGIPSEGCTLILTSRNRDVLVCGMSTQKDFGLGVLSEEEAWSLFEKMGAVGDSVKDPNIRSTATEIAKECAGLPIALVTVSRALKNKSLNEWKDALVQLRRPVPGNLTQMLAFVYKLTELSYKHLGCAEDKSVFLLCAHMGYISCYGDLLKYCYGLGFFRGIKTLDDARKRLHGILRTQDSCLLQDIPYDFERFRLRDIVLDVARYIASELDHNMLVMGDDGGLHAWPDVDALQRCEALSVLGGDIRELPEGMQCPKLKFFYINGGHLGALQIPSLSSKIHIPDASVLPRDLTFEKLERYEIVVGDVWDWSDKHETSRTLKLKLKTSIQAEVEVQKLLKKSERLFIDDTVYELEETEKGLYRNNSIIKLQLLFNEGGAFPELEDLTLELNRAVWPGQFLEELFAN</sequence>
<keyword evidence="1" id="KW-0547">Nucleotide-binding</keyword>
<keyword evidence="7" id="KW-1185">Reference proteome</keyword>
<dbReference type="InterPro" id="IPR050905">
    <property type="entry name" value="Plant_NBS-LRR"/>
</dbReference>
<dbReference type="Pfam" id="PF00931">
    <property type="entry name" value="NB-ARC"/>
    <property type="match status" value="1"/>
</dbReference>
<dbReference type="InterPro" id="IPR002182">
    <property type="entry name" value="NB-ARC"/>
</dbReference>
<evidence type="ECO:0000256" key="1">
    <source>
        <dbReference type="ARBA" id="ARBA00022741"/>
    </source>
</evidence>
<dbReference type="InterPro" id="IPR027417">
    <property type="entry name" value="P-loop_NTPase"/>
</dbReference>
<gene>
    <name evidence="6" type="ORF">CJ030_MR8G020188</name>
</gene>
<dbReference type="SMART" id="SM00382">
    <property type="entry name" value="AAA"/>
    <property type="match status" value="1"/>
</dbReference>
<dbReference type="GO" id="GO:0005524">
    <property type="term" value="F:ATP binding"/>
    <property type="evidence" value="ECO:0007669"/>
    <property type="project" value="UniProtKB-KW"/>
</dbReference>
<comment type="caution">
    <text evidence="6">The sequence shown here is derived from an EMBL/GenBank/DDBJ whole genome shotgun (WGS) entry which is preliminary data.</text>
</comment>
<dbReference type="AlphaFoldDB" id="A0A6A1UQ43"/>
<dbReference type="InterPro" id="IPR003593">
    <property type="entry name" value="AAA+_ATPase"/>
</dbReference>
<keyword evidence="4" id="KW-1133">Transmembrane helix</keyword>
<dbReference type="GO" id="GO:0043531">
    <property type="term" value="F:ADP binding"/>
    <property type="evidence" value="ECO:0007669"/>
    <property type="project" value="InterPro"/>
</dbReference>
<reference evidence="6 7" key="1">
    <citation type="journal article" date="2019" name="Plant Biotechnol. J.">
        <title>The red bayberry genome and genetic basis of sex determination.</title>
        <authorList>
            <person name="Jia H.M."/>
            <person name="Jia H.J."/>
            <person name="Cai Q.L."/>
            <person name="Wang Y."/>
            <person name="Zhao H.B."/>
            <person name="Yang W.F."/>
            <person name="Wang G.Y."/>
            <person name="Li Y.H."/>
            <person name="Zhan D.L."/>
            <person name="Shen Y.T."/>
            <person name="Niu Q.F."/>
            <person name="Chang L."/>
            <person name="Qiu J."/>
            <person name="Zhao L."/>
            <person name="Xie H.B."/>
            <person name="Fu W.Y."/>
            <person name="Jin J."/>
            <person name="Li X.W."/>
            <person name="Jiao Y."/>
            <person name="Zhou C.C."/>
            <person name="Tu T."/>
            <person name="Chai C.Y."/>
            <person name="Gao J.L."/>
            <person name="Fan L.J."/>
            <person name="van de Weg E."/>
            <person name="Wang J.Y."/>
            <person name="Gao Z.S."/>
        </authorList>
    </citation>
    <scope>NUCLEOTIDE SEQUENCE [LARGE SCALE GENOMIC DNA]</scope>
    <source>
        <tissue evidence="6">Leaves</tissue>
    </source>
</reference>
<evidence type="ECO:0000256" key="4">
    <source>
        <dbReference type="SAM" id="Phobius"/>
    </source>
</evidence>
<dbReference type="GO" id="GO:0006952">
    <property type="term" value="P:defense response"/>
    <property type="evidence" value="ECO:0007669"/>
    <property type="project" value="UniProtKB-KW"/>
</dbReference>
<keyword evidence="3" id="KW-0067">ATP-binding</keyword>
<dbReference type="SUPFAM" id="SSF52540">
    <property type="entry name" value="P-loop containing nucleoside triphosphate hydrolases"/>
    <property type="match status" value="1"/>
</dbReference>